<dbReference type="GO" id="GO:0140664">
    <property type="term" value="F:ATP-dependent DNA damage sensor activity"/>
    <property type="evidence" value="ECO:0007669"/>
    <property type="project" value="InterPro"/>
</dbReference>
<gene>
    <name evidence="6" type="ORF">K2173_025190</name>
</gene>
<evidence type="ECO:0000256" key="1">
    <source>
        <dbReference type="ARBA" id="ARBA00022741"/>
    </source>
</evidence>
<dbReference type="FunFam" id="1.10.1420.10:FF:000005">
    <property type="entry name" value="DNA mismatch repair protein"/>
    <property type="match status" value="1"/>
</dbReference>
<dbReference type="Proteomes" id="UP001159364">
    <property type="component" value="Linkage Group LG08"/>
</dbReference>
<dbReference type="EMBL" id="JAIWQS010000008">
    <property type="protein sequence ID" value="KAJ8900413.1"/>
    <property type="molecule type" value="Genomic_DNA"/>
</dbReference>
<dbReference type="InterPro" id="IPR000432">
    <property type="entry name" value="DNA_mismatch_repair_MutS_C"/>
</dbReference>
<dbReference type="Gene3D" id="1.10.1420.10">
    <property type="match status" value="1"/>
</dbReference>
<dbReference type="Pfam" id="PF05190">
    <property type="entry name" value="MutS_IV"/>
    <property type="match status" value="1"/>
</dbReference>
<keyword evidence="1" id="KW-0547">Nucleotide-binding</keyword>
<dbReference type="InterPro" id="IPR007861">
    <property type="entry name" value="DNA_mismatch_repair_MutS_clamp"/>
</dbReference>
<reference evidence="6 7" key="1">
    <citation type="submission" date="2021-09" db="EMBL/GenBank/DDBJ databases">
        <title>Genomic insights and catalytic innovation underlie evolution of tropane alkaloids biosynthesis.</title>
        <authorList>
            <person name="Wang Y.-J."/>
            <person name="Tian T."/>
            <person name="Huang J.-P."/>
            <person name="Huang S.-X."/>
        </authorList>
    </citation>
    <scope>NUCLEOTIDE SEQUENCE [LARGE SCALE GENOMIC DNA]</scope>
    <source>
        <strain evidence="6">KIB-2018</strain>
        <tissue evidence="6">Leaf</tissue>
    </source>
</reference>
<comment type="caution">
    <text evidence="6">The sequence shown here is derived from an EMBL/GenBank/DDBJ whole genome shotgun (WGS) entry which is preliminary data.</text>
</comment>
<evidence type="ECO:0000313" key="6">
    <source>
        <dbReference type="EMBL" id="KAJ8900413.1"/>
    </source>
</evidence>
<keyword evidence="3" id="KW-0238">DNA-binding</keyword>
<dbReference type="GO" id="GO:0005634">
    <property type="term" value="C:nucleus"/>
    <property type="evidence" value="ECO:0007669"/>
    <property type="project" value="TreeGrafter"/>
</dbReference>
<dbReference type="PANTHER" id="PTHR11361">
    <property type="entry name" value="DNA MISMATCH REPAIR PROTEIN MUTS FAMILY MEMBER"/>
    <property type="match status" value="1"/>
</dbReference>
<dbReference type="InterPro" id="IPR036187">
    <property type="entry name" value="DNA_mismatch_repair_MutS_sf"/>
</dbReference>
<evidence type="ECO:0000256" key="3">
    <source>
        <dbReference type="ARBA" id="ARBA00023125"/>
    </source>
</evidence>
<protein>
    <recommendedName>
        <fullName evidence="8">MSH5</fullName>
    </recommendedName>
</protein>
<dbReference type="GO" id="GO:0006298">
    <property type="term" value="P:mismatch repair"/>
    <property type="evidence" value="ECO:0007669"/>
    <property type="project" value="InterPro"/>
</dbReference>
<feature type="domain" description="DNA mismatch repair proteins mutS family" evidence="4">
    <location>
        <begin position="175"/>
        <end position="216"/>
    </location>
</feature>
<proteinExistence type="predicted"/>
<feature type="domain" description="DNA mismatch repair protein MutS clamp" evidence="5">
    <location>
        <begin position="6"/>
        <end position="70"/>
    </location>
</feature>
<dbReference type="SUPFAM" id="SSF52540">
    <property type="entry name" value="P-loop containing nucleoside triphosphate hydrolases"/>
    <property type="match status" value="1"/>
</dbReference>
<dbReference type="Pfam" id="PF00488">
    <property type="entry name" value="MutS_V"/>
    <property type="match status" value="1"/>
</dbReference>
<dbReference type="InterPro" id="IPR045076">
    <property type="entry name" value="MutS"/>
</dbReference>
<evidence type="ECO:0008006" key="8">
    <source>
        <dbReference type="Google" id="ProtNLM"/>
    </source>
</evidence>
<name>A0AAV8UH65_9ROSI</name>
<dbReference type="PANTHER" id="PTHR11361:SF150">
    <property type="entry name" value="DNA MISMATCH REPAIR PROTEIN MSH6"/>
    <property type="match status" value="1"/>
</dbReference>
<evidence type="ECO:0000313" key="7">
    <source>
        <dbReference type="Proteomes" id="UP001159364"/>
    </source>
</evidence>
<evidence type="ECO:0000259" key="4">
    <source>
        <dbReference type="Pfam" id="PF00488"/>
    </source>
</evidence>
<sequence length="225" mass="24956">MSGTEQQKLLGDTSITYVIVGKESYLLEVPEHLRASIPRDYELRSSKKGFFRYWNPNIKRFLAELSQTESEKESTLKKISQQLIGRFCLHHDKWRQLVSTVAELDVLISLSVAGDFYEGPSCFPIILHPSSLSSEVPLLSAKCLGHPVLKSDSLNKGAFVPNDINIGGSGCASFILLTGPNIYGKSTLIRQVCLAVILAQVGAFVPAQNFELSPVDLYEWVQKII</sequence>
<dbReference type="GO" id="GO:0030983">
    <property type="term" value="F:mismatched DNA binding"/>
    <property type="evidence" value="ECO:0007669"/>
    <property type="project" value="InterPro"/>
</dbReference>
<accession>A0AAV8UH65</accession>
<keyword evidence="2" id="KW-0067">ATP-binding</keyword>
<dbReference type="AlphaFoldDB" id="A0AAV8UH65"/>
<organism evidence="6 7">
    <name type="scientific">Erythroxylum novogranatense</name>
    <dbReference type="NCBI Taxonomy" id="1862640"/>
    <lineage>
        <taxon>Eukaryota</taxon>
        <taxon>Viridiplantae</taxon>
        <taxon>Streptophyta</taxon>
        <taxon>Embryophyta</taxon>
        <taxon>Tracheophyta</taxon>
        <taxon>Spermatophyta</taxon>
        <taxon>Magnoliopsida</taxon>
        <taxon>eudicotyledons</taxon>
        <taxon>Gunneridae</taxon>
        <taxon>Pentapetalae</taxon>
        <taxon>rosids</taxon>
        <taxon>fabids</taxon>
        <taxon>Malpighiales</taxon>
        <taxon>Erythroxylaceae</taxon>
        <taxon>Erythroxylum</taxon>
    </lineage>
</organism>
<evidence type="ECO:0000259" key="5">
    <source>
        <dbReference type="Pfam" id="PF05190"/>
    </source>
</evidence>
<evidence type="ECO:0000256" key="2">
    <source>
        <dbReference type="ARBA" id="ARBA00022840"/>
    </source>
</evidence>
<dbReference type="SUPFAM" id="SSF48334">
    <property type="entry name" value="DNA repair protein MutS, domain III"/>
    <property type="match status" value="1"/>
</dbReference>
<dbReference type="Gene3D" id="3.40.50.300">
    <property type="entry name" value="P-loop containing nucleotide triphosphate hydrolases"/>
    <property type="match status" value="1"/>
</dbReference>
<dbReference type="GO" id="GO:0005524">
    <property type="term" value="F:ATP binding"/>
    <property type="evidence" value="ECO:0007669"/>
    <property type="project" value="UniProtKB-KW"/>
</dbReference>
<dbReference type="InterPro" id="IPR027417">
    <property type="entry name" value="P-loop_NTPase"/>
</dbReference>
<keyword evidence="7" id="KW-1185">Reference proteome</keyword>